<dbReference type="KEGG" id="mprn:Q3V37_30855"/>
<dbReference type="EMBL" id="CP130472">
    <property type="protein sequence ID" value="WLS45686.1"/>
    <property type="molecule type" value="Genomic_DNA"/>
</dbReference>
<evidence type="ECO:0000313" key="1">
    <source>
        <dbReference type="EMBL" id="WLS45686.1"/>
    </source>
</evidence>
<dbReference type="Proteomes" id="UP001235874">
    <property type="component" value="Chromosome"/>
</dbReference>
<name>A0AAJ6L328_9ACTN</name>
<protein>
    <recommendedName>
        <fullName evidence="3">Ferritin-like domain-containing protein</fullName>
    </recommendedName>
</protein>
<evidence type="ECO:0008006" key="3">
    <source>
        <dbReference type="Google" id="ProtNLM"/>
    </source>
</evidence>
<accession>A0AAJ6L328</accession>
<evidence type="ECO:0000313" key="2">
    <source>
        <dbReference type="Proteomes" id="UP001235874"/>
    </source>
</evidence>
<sequence>MVLTCPVGIGRTTQRNHSSGHSRRKVLRVGALLALGGGVAPLTGCDLFDRDDKPAPPPDPLRPMVDESLGLAAAYRESAVAHPSLAGRLDPIAATHTAHATELARVIGVPLPSAPVTAPSSSPAAEPAGALAALRALEKTAQQSATAACASAPADRAALLGSIAAARATHQEALK</sequence>
<organism evidence="1 2">
    <name type="scientific">Micromonospora profundi</name>
    <dbReference type="NCBI Taxonomy" id="1420889"/>
    <lineage>
        <taxon>Bacteria</taxon>
        <taxon>Bacillati</taxon>
        <taxon>Actinomycetota</taxon>
        <taxon>Actinomycetes</taxon>
        <taxon>Micromonosporales</taxon>
        <taxon>Micromonosporaceae</taxon>
        <taxon>Micromonospora</taxon>
    </lineage>
</organism>
<proteinExistence type="predicted"/>
<reference evidence="1 2" key="1">
    <citation type="submission" date="2023-07" db="EMBL/GenBank/DDBJ databases">
        <title>Micromonospora profundi TRM 95458 converts glycerol to a new osmotic compound.</title>
        <authorList>
            <person name="Lu D."/>
        </authorList>
    </citation>
    <scope>NUCLEOTIDE SEQUENCE [LARGE SCALE GENOMIC DNA]</scope>
    <source>
        <strain evidence="1 2">TRM95458</strain>
    </source>
</reference>
<dbReference type="AlphaFoldDB" id="A0AAJ6L328"/>
<gene>
    <name evidence="1" type="ORF">Q3V37_30855</name>
</gene>
<dbReference type="RefSeq" id="WP_245241347.1">
    <property type="nucleotide sequence ID" value="NZ_CP130472.1"/>
</dbReference>
<keyword evidence="2" id="KW-1185">Reference proteome</keyword>